<reference evidence="3" key="1">
    <citation type="journal article" date="2013" name="Nat. Genet.">
        <title>The Capsella rubella genome and the genomic consequences of rapid mating system evolution.</title>
        <authorList>
            <person name="Slotte T."/>
            <person name="Hazzouri K.M."/>
            <person name="Agren J.A."/>
            <person name="Koenig D."/>
            <person name="Maumus F."/>
            <person name="Guo Y.L."/>
            <person name="Steige K."/>
            <person name="Platts A.E."/>
            <person name="Escobar J.S."/>
            <person name="Newman L.K."/>
            <person name="Wang W."/>
            <person name="Mandakova T."/>
            <person name="Vello E."/>
            <person name="Smith L.M."/>
            <person name="Henz S.R."/>
            <person name="Steffen J."/>
            <person name="Takuno S."/>
            <person name="Brandvain Y."/>
            <person name="Coop G."/>
            <person name="Andolfatto P."/>
            <person name="Hu T.T."/>
            <person name="Blanchette M."/>
            <person name="Clark R.M."/>
            <person name="Quesneville H."/>
            <person name="Nordborg M."/>
            <person name="Gaut B.S."/>
            <person name="Lysak M.A."/>
            <person name="Jenkins J."/>
            <person name="Grimwood J."/>
            <person name="Chapman J."/>
            <person name="Prochnik S."/>
            <person name="Shu S."/>
            <person name="Rokhsar D."/>
            <person name="Schmutz J."/>
            <person name="Weigel D."/>
            <person name="Wright S.I."/>
        </authorList>
    </citation>
    <scope>NUCLEOTIDE SEQUENCE [LARGE SCALE GENOMIC DNA]</scope>
    <source>
        <strain evidence="3">cv. Monte Gargano</strain>
    </source>
</reference>
<gene>
    <name evidence="2" type="ORF">CARUB_v10028464mg</name>
</gene>
<proteinExistence type="predicted"/>
<dbReference type="KEGG" id="crb:17876083"/>
<name>R0F1E9_9BRAS</name>
<dbReference type="EMBL" id="KB870812">
    <property type="protein sequence ID" value="EOA15096.1"/>
    <property type="molecule type" value="Genomic_DNA"/>
</dbReference>
<evidence type="ECO:0000313" key="2">
    <source>
        <dbReference type="EMBL" id="EOA15096.1"/>
    </source>
</evidence>
<dbReference type="Pfam" id="PF08387">
    <property type="entry name" value="FBD"/>
    <property type="match status" value="1"/>
</dbReference>
<keyword evidence="3" id="KW-1185">Reference proteome</keyword>
<evidence type="ECO:0000313" key="3">
    <source>
        <dbReference type="Proteomes" id="UP000029121"/>
    </source>
</evidence>
<accession>R0F1E9</accession>
<sequence>MLQQSPKLRSLKLNEVHFDCIVSRDPMLHWDEPSSVPETLKSVLETFEWRNYRGWKIERELATFIFKHSKRLKIATFSPVDPKELRMELRTTVGMKYRMLTDLARLPRGSTECELVFG</sequence>
<dbReference type="OrthoDB" id="612216at2759"/>
<dbReference type="InterPro" id="IPR006566">
    <property type="entry name" value="FBD"/>
</dbReference>
<organism evidence="2 3">
    <name type="scientific">Capsella rubella</name>
    <dbReference type="NCBI Taxonomy" id="81985"/>
    <lineage>
        <taxon>Eukaryota</taxon>
        <taxon>Viridiplantae</taxon>
        <taxon>Streptophyta</taxon>
        <taxon>Embryophyta</taxon>
        <taxon>Tracheophyta</taxon>
        <taxon>Spermatophyta</taxon>
        <taxon>Magnoliopsida</taxon>
        <taxon>eudicotyledons</taxon>
        <taxon>Gunneridae</taxon>
        <taxon>Pentapetalae</taxon>
        <taxon>rosids</taxon>
        <taxon>malvids</taxon>
        <taxon>Brassicales</taxon>
        <taxon>Brassicaceae</taxon>
        <taxon>Camelineae</taxon>
        <taxon>Capsella</taxon>
    </lineage>
</organism>
<dbReference type="Proteomes" id="UP000029121">
    <property type="component" value="Unassembled WGS sequence"/>
</dbReference>
<feature type="domain" description="FBD" evidence="1">
    <location>
        <begin position="38"/>
        <end position="118"/>
    </location>
</feature>
<protein>
    <recommendedName>
        <fullName evidence="1">FBD domain-containing protein</fullName>
    </recommendedName>
</protein>
<evidence type="ECO:0000259" key="1">
    <source>
        <dbReference type="SMART" id="SM00579"/>
    </source>
</evidence>
<dbReference type="SMART" id="SM00579">
    <property type="entry name" value="FBD"/>
    <property type="match status" value="1"/>
</dbReference>
<dbReference type="AlphaFoldDB" id="R0F1E9"/>